<proteinExistence type="inferred from homology"/>
<protein>
    <recommendedName>
        <fullName evidence="4">HCP-like protein</fullName>
    </recommendedName>
</protein>
<dbReference type="Pfam" id="PF08238">
    <property type="entry name" value="Sel1"/>
    <property type="match status" value="2"/>
</dbReference>
<evidence type="ECO:0000313" key="2">
    <source>
        <dbReference type="EMBL" id="GBB96417.1"/>
    </source>
</evidence>
<accession>A0A2Z6R1Y5</accession>
<dbReference type="Gene3D" id="1.25.40.10">
    <property type="entry name" value="Tetratricopeptide repeat domain"/>
    <property type="match status" value="1"/>
</dbReference>
<evidence type="ECO:0000256" key="1">
    <source>
        <dbReference type="ARBA" id="ARBA00038101"/>
    </source>
</evidence>
<organism evidence="2 3">
    <name type="scientific">Rhizophagus clarus</name>
    <dbReference type="NCBI Taxonomy" id="94130"/>
    <lineage>
        <taxon>Eukaryota</taxon>
        <taxon>Fungi</taxon>
        <taxon>Fungi incertae sedis</taxon>
        <taxon>Mucoromycota</taxon>
        <taxon>Glomeromycotina</taxon>
        <taxon>Glomeromycetes</taxon>
        <taxon>Glomerales</taxon>
        <taxon>Glomeraceae</taxon>
        <taxon>Rhizophagus</taxon>
    </lineage>
</organism>
<reference evidence="2 3" key="1">
    <citation type="submission" date="2017-11" db="EMBL/GenBank/DDBJ databases">
        <title>The genome of Rhizophagus clarus HR1 reveals common genetic basis of auxotrophy among arbuscular mycorrhizal fungi.</title>
        <authorList>
            <person name="Kobayashi Y."/>
        </authorList>
    </citation>
    <scope>NUCLEOTIDE SEQUENCE [LARGE SCALE GENOMIC DNA]</scope>
    <source>
        <strain evidence="2 3">HR1</strain>
    </source>
</reference>
<dbReference type="EMBL" id="BEXD01001946">
    <property type="protein sequence ID" value="GBB96417.1"/>
    <property type="molecule type" value="Genomic_DNA"/>
</dbReference>
<dbReference type="AlphaFoldDB" id="A0A2Z6R1Y5"/>
<sequence length="194" mass="22562">MQDHLDKKKCQELNNTGSQSRQQNIIDNSDNRLCEEEQKSLEYLLSKEFVILDIVISTELKLKEMKTKHSNCMKKQLKEDILIQCIILGNVILMDWELFENATEKGHLDSIYQLGQCYYRGVGTEANEIKAFELYKEAAEKGHLDSMYHLGQYYENGKGTIKNMTKAFELCKKAAKKGQYNSMLELAVRYYYGM</sequence>
<comment type="caution">
    <text evidence="2">The sequence shown here is derived from an EMBL/GenBank/DDBJ whole genome shotgun (WGS) entry which is preliminary data.</text>
</comment>
<comment type="similarity">
    <text evidence="1">Belongs to the sel-1 family.</text>
</comment>
<evidence type="ECO:0000313" key="3">
    <source>
        <dbReference type="Proteomes" id="UP000247702"/>
    </source>
</evidence>
<dbReference type="InterPro" id="IPR050767">
    <property type="entry name" value="Sel1_AlgK"/>
</dbReference>
<dbReference type="InterPro" id="IPR006597">
    <property type="entry name" value="Sel1-like"/>
</dbReference>
<dbReference type="InterPro" id="IPR011990">
    <property type="entry name" value="TPR-like_helical_dom_sf"/>
</dbReference>
<dbReference type="SUPFAM" id="SSF81901">
    <property type="entry name" value="HCP-like"/>
    <property type="match status" value="1"/>
</dbReference>
<name>A0A2Z6R1Y5_9GLOM</name>
<keyword evidence="3" id="KW-1185">Reference proteome</keyword>
<dbReference type="PANTHER" id="PTHR11102:SF160">
    <property type="entry name" value="ERAD-ASSOCIATED E3 UBIQUITIN-PROTEIN LIGASE COMPONENT HRD3"/>
    <property type="match status" value="1"/>
</dbReference>
<evidence type="ECO:0008006" key="4">
    <source>
        <dbReference type="Google" id="ProtNLM"/>
    </source>
</evidence>
<dbReference type="SMART" id="SM00671">
    <property type="entry name" value="SEL1"/>
    <property type="match status" value="2"/>
</dbReference>
<gene>
    <name evidence="2" type="ORF">RclHR1_02750009</name>
</gene>
<dbReference type="PANTHER" id="PTHR11102">
    <property type="entry name" value="SEL-1-LIKE PROTEIN"/>
    <property type="match status" value="1"/>
</dbReference>
<dbReference type="Proteomes" id="UP000247702">
    <property type="component" value="Unassembled WGS sequence"/>
</dbReference>